<comment type="similarity">
    <text evidence="7">Belongs to the class I-like SAM-binding methyltransferase superfamily. rRNA adenine N(6)-methyltransferase family. RsmA subfamily.</text>
</comment>
<keyword evidence="4 7" id="KW-0808">Transferase</keyword>
<feature type="domain" description="Ribosomal RNA adenine methylase transferase N-terminal" evidence="9">
    <location>
        <begin position="57"/>
        <end position="230"/>
    </location>
</feature>
<keyword evidence="3 7" id="KW-0489">Methyltransferase</keyword>
<name>A0A2H0LNB9_9BACT</name>
<comment type="caution">
    <text evidence="10">The sequence shown here is derived from an EMBL/GenBank/DDBJ whole genome shotgun (WGS) entry which is preliminary data.</text>
</comment>
<evidence type="ECO:0000313" key="10">
    <source>
        <dbReference type="EMBL" id="PIQ85868.1"/>
    </source>
</evidence>
<comment type="subcellular location">
    <subcellularLocation>
        <location evidence="7">Cytoplasm</location>
    </subcellularLocation>
</comment>
<proteinExistence type="inferred from homology"/>
<dbReference type="PROSITE" id="PS51689">
    <property type="entry name" value="SAM_RNA_A_N6_MT"/>
    <property type="match status" value="1"/>
</dbReference>
<dbReference type="CDD" id="cd02440">
    <property type="entry name" value="AdoMet_MTases"/>
    <property type="match status" value="1"/>
</dbReference>
<evidence type="ECO:0000256" key="5">
    <source>
        <dbReference type="ARBA" id="ARBA00022691"/>
    </source>
</evidence>
<evidence type="ECO:0000256" key="4">
    <source>
        <dbReference type="ARBA" id="ARBA00022679"/>
    </source>
</evidence>
<dbReference type="NCBIfam" id="TIGR00755">
    <property type="entry name" value="ksgA"/>
    <property type="match status" value="1"/>
</dbReference>
<dbReference type="Proteomes" id="UP000230859">
    <property type="component" value="Unassembled WGS sequence"/>
</dbReference>
<evidence type="ECO:0000256" key="6">
    <source>
        <dbReference type="ARBA" id="ARBA00022884"/>
    </source>
</evidence>
<dbReference type="InterPro" id="IPR001737">
    <property type="entry name" value="KsgA/Erm"/>
</dbReference>
<keyword evidence="2 7" id="KW-0698">rRNA processing</keyword>
<dbReference type="SMART" id="SM00650">
    <property type="entry name" value="rADc"/>
    <property type="match status" value="1"/>
</dbReference>
<feature type="binding site" evidence="8">
    <location>
        <position position="98"/>
    </location>
    <ligand>
        <name>S-adenosyl-L-methionine</name>
        <dbReference type="ChEBI" id="CHEBI:59789"/>
    </ligand>
</feature>
<dbReference type="GO" id="GO:0052908">
    <property type="term" value="F:16S rRNA (adenine(1518)-N(6)/adenine(1519)-N(6))-dimethyltransferase activity"/>
    <property type="evidence" value="ECO:0007669"/>
    <property type="project" value="UniProtKB-EC"/>
</dbReference>
<feature type="binding site" evidence="7 8">
    <location>
        <position position="124"/>
    </location>
    <ligand>
        <name>S-adenosyl-L-methionine</name>
        <dbReference type="ChEBI" id="CHEBI:59789"/>
    </ligand>
</feature>
<comment type="caution">
    <text evidence="7">Lacks conserved residue(s) required for the propagation of feature annotation.</text>
</comment>
<evidence type="ECO:0000256" key="2">
    <source>
        <dbReference type="ARBA" id="ARBA00022552"/>
    </source>
</evidence>
<protein>
    <recommendedName>
        <fullName evidence="7">Ribosomal RNA small subunit methyltransferase A</fullName>
        <ecNumber evidence="7">2.1.1.182</ecNumber>
    </recommendedName>
    <alternativeName>
        <fullName evidence="7">16S rRNA (adenine(1518)-N(6)/adenine(1519)-N(6))-dimethyltransferase</fullName>
    </alternativeName>
    <alternativeName>
        <fullName evidence="7">16S rRNA dimethyladenosine transferase</fullName>
    </alternativeName>
    <alternativeName>
        <fullName evidence="7">16S rRNA dimethylase</fullName>
    </alternativeName>
    <alternativeName>
        <fullName evidence="7">S-adenosylmethionine-6-N', N'-adenosyl(rRNA) dimethyltransferase</fullName>
    </alternativeName>
</protein>
<feature type="binding site" evidence="7 8">
    <location>
        <position position="145"/>
    </location>
    <ligand>
        <name>S-adenosyl-L-methionine</name>
        <dbReference type="ChEBI" id="CHEBI:59789"/>
    </ligand>
</feature>
<evidence type="ECO:0000259" key="9">
    <source>
        <dbReference type="SMART" id="SM00650"/>
    </source>
</evidence>
<dbReference type="Gene3D" id="1.10.8.100">
    <property type="entry name" value="Ribosomal RNA adenine dimethylase-like, domain 2"/>
    <property type="match status" value="1"/>
</dbReference>
<dbReference type="Gene3D" id="3.40.50.150">
    <property type="entry name" value="Vaccinia Virus protein VP39"/>
    <property type="match status" value="1"/>
</dbReference>
<comment type="function">
    <text evidence="7">Specifically dimethylates two adjacent adenosines (A1518 and A1519) in the loop of a conserved hairpin near the 3'-end of 16S rRNA in the 30S particle. May play a critical role in biogenesis of 30S subunits.</text>
</comment>
<dbReference type="InterPro" id="IPR023165">
    <property type="entry name" value="rRNA_Ade_diMease-like_C"/>
</dbReference>
<accession>A0A2H0LNB9</accession>
<dbReference type="InterPro" id="IPR011530">
    <property type="entry name" value="rRNA_adenine_dimethylase"/>
</dbReference>
<evidence type="ECO:0000256" key="1">
    <source>
        <dbReference type="ARBA" id="ARBA00022490"/>
    </source>
</evidence>
<evidence type="ECO:0000256" key="8">
    <source>
        <dbReference type="PROSITE-ProRule" id="PRU01026"/>
    </source>
</evidence>
<dbReference type="EC" id="2.1.1.182" evidence="7"/>
<dbReference type="HAMAP" id="MF_00607">
    <property type="entry name" value="16SrRNA_methyltr_A"/>
    <property type="match status" value="1"/>
</dbReference>
<evidence type="ECO:0000256" key="3">
    <source>
        <dbReference type="ARBA" id="ARBA00022603"/>
    </source>
</evidence>
<organism evidence="10 11">
    <name type="scientific">Candidatus Abzuiibacterium crystallinum</name>
    <dbReference type="NCBI Taxonomy" id="1974748"/>
    <lineage>
        <taxon>Bacteria</taxon>
        <taxon>Pseudomonadati</taxon>
        <taxon>Candidatus Omnitrophota</taxon>
        <taxon>Candidatus Abzuiibacterium</taxon>
    </lineage>
</organism>
<dbReference type="GO" id="GO:0005829">
    <property type="term" value="C:cytosol"/>
    <property type="evidence" value="ECO:0007669"/>
    <property type="project" value="TreeGrafter"/>
</dbReference>
<comment type="catalytic activity">
    <reaction evidence="7">
        <text>adenosine(1518)/adenosine(1519) in 16S rRNA + 4 S-adenosyl-L-methionine = N(6)-dimethyladenosine(1518)/N(6)-dimethyladenosine(1519) in 16S rRNA + 4 S-adenosyl-L-homocysteine + 4 H(+)</text>
        <dbReference type="Rhea" id="RHEA:19609"/>
        <dbReference type="Rhea" id="RHEA-COMP:10232"/>
        <dbReference type="Rhea" id="RHEA-COMP:10233"/>
        <dbReference type="ChEBI" id="CHEBI:15378"/>
        <dbReference type="ChEBI" id="CHEBI:57856"/>
        <dbReference type="ChEBI" id="CHEBI:59789"/>
        <dbReference type="ChEBI" id="CHEBI:74411"/>
        <dbReference type="ChEBI" id="CHEBI:74493"/>
        <dbReference type="EC" id="2.1.1.182"/>
    </reaction>
</comment>
<feature type="binding site" evidence="7 8">
    <location>
        <position position="52"/>
    </location>
    <ligand>
        <name>S-adenosyl-L-methionine</name>
        <dbReference type="ChEBI" id="CHEBI:59789"/>
    </ligand>
</feature>
<dbReference type="EMBL" id="PCVY01000058">
    <property type="protein sequence ID" value="PIQ85868.1"/>
    <property type="molecule type" value="Genomic_DNA"/>
</dbReference>
<dbReference type="Pfam" id="PF00398">
    <property type="entry name" value="RrnaAD"/>
    <property type="match status" value="1"/>
</dbReference>
<dbReference type="InterPro" id="IPR029063">
    <property type="entry name" value="SAM-dependent_MTases_sf"/>
</dbReference>
<keyword evidence="5 7" id="KW-0949">S-adenosyl-L-methionine</keyword>
<evidence type="ECO:0000256" key="7">
    <source>
        <dbReference type="HAMAP-Rule" id="MF_00607"/>
    </source>
</evidence>
<evidence type="ECO:0000313" key="11">
    <source>
        <dbReference type="Proteomes" id="UP000230859"/>
    </source>
</evidence>
<dbReference type="AlphaFoldDB" id="A0A2H0LNB9"/>
<dbReference type="FunFam" id="3.40.50.150:FF:000023">
    <property type="entry name" value="Ribosomal RNA small subunit methyltransferase A"/>
    <property type="match status" value="1"/>
</dbReference>
<dbReference type="PANTHER" id="PTHR11727:SF7">
    <property type="entry name" value="DIMETHYLADENOSINE TRANSFERASE-RELATED"/>
    <property type="match status" value="1"/>
</dbReference>
<dbReference type="GO" id="GO:0003723">
    <property type="term" value="F:RNA binding"/>
    <property type="evidence" value="ECO:0007669"/>
    <property type="project" value="UniProtKB-UniRule"/>
</dbReference>
<feature type="binding site" evidence="7 8">
    <location>
        <position position="50"/>
    </location>
    <ligand>
        <name>S-adenosyl-L-methionine</name>
        <dbReference type="ChEBI" id="CHEBI:59789"/>
    </ligand>
</feature>
<keyword evidence="1 7" id="KW-0963">Cytoplasm</keyword>
<sequence length="305" mass="34455">MSKRLNGDNFLFSVKHCKKGIVPIIIITVQHQLELLKKYDIRVRGVRGQHFLIDPNIQRKLIESLSIQPKDTLIEIGPGLGALTEGLAAEGTSVIAIDSDRRFVEILSKELQPQHPHLQLKHADILKLALDELAPANVKLKVIGNLPYYITSPVIFHLIQYRHVISEAVLMVQKEIAERLVAPPGSKHYGRLSVSTAYFANLTRLFNVSRFCFTPKPRVESSVIKLEFKTTKPDLDESLLLAIIKGAFAHRRKNVLNSLSGELKGRFSKEHLEKVFDAINLDTKKRAEMLALTDYERLCQSLSLQ</sequence>
<gene>
    <name evidence="7 10" type="primary">rsmA</name>
    <name evidence="7" type="synonym">ksgA</name>
    <name evidence="10" type="ORF">COV74_06770</name>
</gene>
<reference evidence="10 11" key="1">
    <citation type="submission" date="2017-09" db="EMBL/GenBank/DDBJ databases">
        <title>Depth-based differentiation of microbial function through sediment-hosted aquifers and enrichment of novel symbionts in the deep terrestrial subsurface.</title>
        <authorList>
            <person name="Probst A.J."/>
            <person name="Ladd B."/>
            <person name="Jarett J.K."/>
            <person name="Geller-Mcgrath D.E."/>
            <person name="Sieber C.M."/>
            <person name="Emerson J.B."/>
            <person name="Anantharaman K."/>
            <person name="Thomas B.C."/>
            <person name="Malmstrom R."/>
            <person name="Stieglmeier M."/>
            <person name="Klingl A."/>
            <person name="Woyke T."/>
            <person name="Ryan C.M."/>
            <person name="Banfield J.F."/>
        </authorList>
    </citation>
    <scope>NUCLEOTIDE SEQUENCE [LARGE SCALE GENOMIC DNA]</scope>
    <source>
        <strain evidence="10">CG11_big_fil_rev_8_21_14_0_20_45_26</strain>
    </source>
</reference>
<dbReference type="PANTHER" id="PTHR11727">
    <property type="entry name" value="DIMETHYLADENOSINE TRANSFERASE"/>
    <property type="match status" value="1"/>
</dbReference>
<feature type="binding site" evidence="7 8">
    <location>
        <position position="77"/>
    </location>
    <ligand>
        <name>S-adenosyl-L-methionine</name>
        <dbReference type="ChEBI" id="CHEBI:59789"/>
    </ligand>
</feature>
<dbReference type="InterPro" id="IPR020598">
    <property type="entry name" value="rRNA_Ade_methylase_Trfase_N"/>
</dbReference>
<dbReference type="SUPFAM" id="SSF53335">
    <property type="entry name" value="S-adenosyl-L-methionine-dependent methyltransferases"/>
    <property type="match status" value="1"/>
</dbReference>
<keyword evidence="6 7" id="KW-0694">RNA-binding</keyword>